<keyword evidence="2" id="KW-1185">Reference proteome</keyword>
<gene>
    <name evidence="1" type="ORF">GRH90_14895</name>
</gene>
<name>A0A845SN47_9GAMM</name>
<evidence type="ECO:0000313" key="1">
    <source>
        <dbReference type="EMBL" id="NDL64031.1"/>
    </source>
</evidence>
<proteinExistence type="predicted"/>
<reference evidence="1 2" key="1">
    <citation type="submission" date="2019-12" db="EMBL/GenBank/DDBJ databases">
        <authorList>
            <person name="Lee S.D."/>
        </authorList>
    </citation>
    <scope>NUCLEOTIDE SEQUENCE [LARGE SCALE GENOMIC DNA]</scope>
    <source>
        <strain evidence="1 2">SAP-6</strain>
    </source>
</reference>
<sequence length="620" mass="69941">MDKITYSGDLLYGVINKKYVKQYNKSCAGRSLLIPRKIANSQHTPADKRNIFEQCGSEKSKLHTETGNDSHPAGSNNMYGNTFSGGLIEINNIHPSTTLSMSCSFNPSNISGAASALNISFTSATSGAQPYCRTANIDGINAAILINELDIHRLNMEKMDRIWLLKQESKTVKEQLKQDILRNGRLRKLIQPNYGTLASRQKQLHAPTLQAATPCTPHQSHIAALCADYHKLLTEIEASNTPPNTFIKDQDGQYLNSDVVILTLSSILHYLFTTDSDTLPGGARPIPPGFTAGTRHARRAAESAAIGASRAAATHGYELLRITPEYLEKTWQIKQHIIALINELNNELKQNAQLRRLMRQFSVAIPPLRHMHTYTLKSADLNDPQKCGICVLWTKYNNFFHRLKALKTQPYTFAGEYDVRYRNMYSTVFKLTYTLLSTLKKDKDILLDSLPRHDINPYDSIYPGTSNLSWTDITAAITIDPPVALPGDDFPRINLAETGKTWNLLKHINRIKDEFADALSLNFRLRQQLAQHLGPRAADMHFHTDELGKMDFDNSRQCDFCRLCANYNVFFNHSTKLEARFNTCISENYFMVFGLTHILLAHLKKDTQPLQDHLPSFSVE</sequence>
<dbReference type="EMBL" id="WUBS01000010">
    <property type="protein sequence ID" value="NDL64031.1"/>
    <property type="molecule type" value="Genomic_DNA"/>
</dbReference>
<protein>
    <submittedName>
        <fullName evidence="1">Uncharacterized protein</fullName>
    </submittedName>
</protein>
<dbReference type="RefSeq" id="WP_162366748.1">
    <property type="nucleotide sequence ID" value="NZ_WUBS01000010.1"/>
</dbReference>
<dbReference type="Proteomes" id="UP000461443">
    <property type="component" value="Unassembled WGS sequence"/>
</dbReference>
<comment type="caution">
    <text evidence="1">The sequence shown here is derived from an EMBL/GenBank/DDBJ whole genome shotgun (WGS) entry which is preliminary data.</text>
</comment>
<organism evidence="1 2">
    <name type="scientific">Acerihabitans arboris</name>
    <dbReference type="NCBI Taxonomy" id="2691583"/>
    <lineage>
        <taxon>Bacteria</taxon>
        <taxon>Pseudomonadati</taxon>
        <taxon>Pseudomonadota</taxon>
        <taxon>Gammaproteobacteria</taxon>
        <taxon>Enterobacterales</taxon>
        <taxon>Pectobacteriaceae</taxon>
        <taxon>Acerihabitans</taxon>
    </lineage>
</organism>
<dbReference type="AlphaFoldDB" id="A0A845SN47"/>
<evidence type="ECO:0000313" key="2">
    <source>
        <dbReference type="Proteomes" id="UP000461443"/>
    </source>
</evidence>
<reference evidence="1 2" key="2">
    <citation type="submission" date="2020-02" db="EMBL/GenBank/DDBJ databases">
        <title>The new genus of Enterobacteriales.</title>
        <authorList>
            <person name="Kim I.S."/>
        </authorList>
    </citation>
    <scope>NUCLEOTIDE SEQUENCE [LARGE SCALE GENOMIC DNA]</scope>
    <source>
        <strain evidence="1 2">SAP-6</strain>
    </source>
</reference>
<accession>A0A845SN47</accession>